<accession>A0A2C9ZZP2</accession>
<dbReference type="Gene3D" id="3.30.110.170">
    <property type="entry name" value="Protein of unknown function (DUF541), domain 1"/>
    <property type="match status" value="1"/>
</dbReference>
<feature type="chain" id="PRO_5012157857" description="SIMPL domain-containing protein" evidence="1">
    <location>
        <begin position="19"/>
        <end position="240"/>
    </location>
</feature>
<dbReference type="GO" id="GO:0006974">
    <property type="term" value="P:DNA damage response"/>
    <property type="evidence" value="ECO:0007669"/>
    <property type="project" value="TreeGrafter"/>
</dbReference>
<comment type="caution">
    <text evidence="2">The sequence shown here is derived from an EMBL/GenBank/DDBJ whole genome shotgun (WGS) entry which is preliminary data.</text>
</comment>
<dbReference type="InterPro" id="IPR052022">
    <property type="entry name" value="26kDa_periplasmic_antigen"/>
</dbReference>
<keyword evidence="3" id="KW-1185">Reference proteome</keyword>
<sequence length="240" mass="26389">MKKITAICLMLLSFNSLANTALPNNRHVSVSGSAQVKAKPDLAMINLEVKSQQKTSLAAKQEIDKKVNQFLAGLERFKLTSEDVSASQLSTAPVIQYLDNGEQRVAGYRADRNLKITLNNIDQVSELINFALSIEIDQVNHIEFKSSKAKLYQQQASALAVQDATEKGQALAKAFSASLGKIYSINSEIQAPQFQYGQNRAMLEDGLYITASKQVEGHYLPETLTFSATVYAVFDLNVPL</sequence>
<keyword evidence="1" id="KW-0732">Signal</keyword>
<dbReference type="InterPro" id="IPR007497">
    <property type="entry name" value="SIMPL/DUF541"/>
</dbReference>
<evidence type="ECO:0000256" key="1">
    <source>
        <dbReference type="SAM" id="SignalP"/>
    </source>
</evidence>
<organism evidence="2 3">
    <name type="scientific">Pseudoalteromonas ulvae</name>
    <dbReference type="NCBI Taxonomy" id="107327"/>
    <lineage>
        <taxon>Bacteria</taxon>
        <taxon>Pseudomonadati</taxon>
        <taxon>Pseudomonadota</taxon>
        <taxon>Gammaproteobacteria</taxon>
        <taxon>Alteromonadales</taxon>
        <taxon>Pseudoalteromonadaceae</taxon>
        <taxon>Pseudoalteromonas</taxon>
    </lineage>
</organism>
<evidence type="ECO:0008006" key="4">
    <source>
        <dbReference type="Google" id="ProtNLM"/>
    </source>
</evidence>
<evidence type="ECO:0000313" key="3">
    <source>
        <dbReference type="Proteomes" id="UP000194841"/>
    </source>
</evidence>
<dbReference type="OrthoDB" id="5985609at2"/>
<dbReference type="EMBL" id="MWPV01000007">
    <property type="protein sequence ID" value="OUL56226.1"/>
    <property type="molecule type" value="Genomic_DNA"/>
</dbReference>
<protein>
    <recommendedName>
        <fullName evidence="4">SIMPL domain-containing protein</fullName>
    </recommendedName>
</protein>
<dbReference type="PANTHER" id="PTHR34387:SF1">
    <property type="entry name" value="PERIPLASMIC IMMUNOGENIC PROTEIN"/>
    <property type="match status" value="1"/>
</dbReference>
<dbReference type="RefSeq" id="WP_086745740.1">
    <property type="nucleotide sequence ID" value="NZ_MWPV01000007.1"/>
</dbReference>
<gene>
    <name evidence="2" type="ORF">B1199_19130</name>
</gene>
<feature type="signal peptide" evidence="1">
    <location>
        <begin position="1"/>
        <end position="18"/>
    </location>
</feature>
<dbReference type="Proteomes" id="UP000194841">
    <property type="component" value="Unassembled WGS sequence"/>
</dbReference>
<reference evidence="2 3" key="1">
    <citation type="submission" date="2017-02" db="EMBL/GenBank/DDBJ databases">
        <title>Pseudoalteromonas ulvae TC14 Genome.</title>
        <authorList>
            <person name="Molmeret M."/>
        </authorList>
    </citation>
    <scope>NUCLEOTIDE SEQUENCE [LARGE SCALE GENOMIC DNA]</scope>
    <source>
        <strain evidence="2">TC14</strain>
    </source>
</reference>
<dbReference type="AlphaFoldDB" id="A0A2C9ZZP2"/>
<dbReference type="Gene3D" id="3.30.70.2970">
    <property type="entry name" value="Protein of unknown function (DUF541), domain 2"/>
    <property type="match status" value="1"/>
</dbReference>
<dbReference type="Pfam" id="PF04402">
    <property type="entry name" value="SIMPL"/>
    <property type="match status" value="1"/>
</dbReference>
<evidence type="ECO:0000313" key="2">
    <source>
        <dbReference type="EMBL" id="OUL56226.1"/>
    </source>
</evidence>
<name>A0A2C9ZZP2_PSEDV</name>
<proteinExistence type="predicted"/>
<dbReference type="PANTHER" id="PTHR34387">
    <property type="entry name" value="SLR1258 PROTEIN"/>
    <property type="match status" value="1"/>
</dbReference>